<evidence type="ECO:0000313" key="3">
    <source>
        <dbReference type="Proteomes" id="UP000199706"/>
    </source>
</evidence>
<evidence type="ECO:0000313" key="2">
    <source>
        <dbReference type="EMBL" id="SDI42138.1"/>
    </source>
</evidence>
<name>A0A1G8KFH3_9BURK</name>
<evidence type="ECO:0000256" key="1">
    <source>
        <dbReference type="SAM" id="Phobius"/>
    </source>
</evidence>
<proteinExistence type="predicted"/>
<organism evidence="2 3">
    <name type="scientific">Paraburkholderia phenazinium</name>
    <dbReference type="NCBI Taxonomy" id="60549"/>
    <lineage>
        <taxon>Bacteria</taxon>
        <taxon>Pseudomonadati</taxon>
        <taxon>Pseudomonadota</taxon>
        <taxon>Betaproteobacteria</taxon>
        <taxon>Burkholderiales</taxon>
        <taxon>Burkholderiaceae</taxon>
        <taxon>Paraburkholderia</taxon>
    </lineage>
</organism>
<dbReference type="EMBL" id="FNCJ01000022">
    <property type="protein sequence ID" value="SDI42138.1"/>
    <property type="molecule type" value="Genomic_DNA"/>
</dbReference>
<keyword evidence="1" id="KW-1133">Transmembrane helix</keyword>
<gene>
    <name evidence="2" type="ORF">SAMN05216466_122117</name>
</gene>
<keyword evidence="1" id="KW-0812">Transmembrane</keyword>
<sequence length="248" mass="27670">MLTEILGAAATGAIISAFATMRVAARNIHVDSVTKERTKWREHIRELADKLTMATRNGQLQEVQRLRLQFQLRLNPQDEADRSILSNIDRIVTAPATQRLVALDDVTARVALLLKHDWERAKYETRFWITRGKAPQRVAYVPATVVGKEVSARRDMSFLTAVGWLATMIAAAGVIFFLAAGLSKPFSELLMNFNDPATTHPAREWVGLAVAALIFGLMWSILHLVFKIAEKKLVDEGGRSVAKRQVNV</sequence>
<feature type="transmembrane region" description="Helical" evidence="1">
    <location>
        <begin position="6"/>
        <end position="25"/>
    </location>
</feature>
<dbReference type="OrthoDB" id="9127558at2"/>
<accession>A0A1G8KFH3</accession>
<dbReference type="RefSeq" id="WP_090693057.1">
    <property type="nucleotide sequence ID" value="NZ_FNCJ01000022.1"/>
</dbReference>
<feature type="transmembrane region" description="Helical" evidence="1">
    <location>
        <begin position="205"/>
        <end position="226"/>
    </location>
</feature>
<keyword evidence="1" id="KW-0472">Membrane</keyword>
<reference evidence="2 3" key="1">
    <citation type="submission" date="2016-10" db="EMBL/GenBank/DDBJ databases">
        <authorList>
            <person name="de Groot N.N."/>
        </authorList>
    </citation>
    <scope>NUCLEOTIDE SEQUENCE [LARGE SCALE GENOMIC DNA]</scope>
    <source>
        <strain evidence="2 3">LMG 2247</strain>
    </source>
</reference>
<feature type="transmembrane region" description="Helical" evidence="1">
    <location>
        <begin position="158"/>
        <end position="182"/>
    </location>
</feature>
<protein>
    <submittedName>
        <fullName evidence="2">Uncharacterized protein</fullName>
    </submittedName>
</protein>
<dbReference type="AlphaFoldDB" id="A0A1G8KFH3"/>
<dbReference type="Proteomes" id="UP000199706">
    <property type="component" value="Unassembled WGS sequence"/>
</dbReference>